<dbReference type="Proteomes" id="UP000346772">
    <property type="component" value="Unassembled WGS sequence"/>
</dbReference>
<proteinExistence type="inferred from homology"/>
<dbReference type="Pfam" id="PF03831">
    <property type="entry name" value="YjdM"/>
    <property type="match status" value="1"/>
</dbReference>
<evidence type="ECO:0000259" key="3">
    <source>
        <dbReference type="Pfam" id="PF08274"/>
    </source>
</evidence>
<dbReference type="SUPFAM" id="SSF82057">
    <property type="entry name" value="Prokaryotic SH3-related domain"/>
    <property type="match status" value="1"/>
</dbReference>
<dbReference type="Pfam" id="PF08274">
    <property type="entry name" value="Zn_Ribbon_YjdM"/>
    <property type="match status" value="1"/>
</dbReference>
<dbReference type="Gene3D" id="2.30.30.40">
    <property type="entry name" value="SH3 Domains"/>
    <property type="match status" value="1"/>
</dbReference>
<feature type="domain" description="Protein YjdM C-terminal" evidence="2">
    <location>
        <begin position="44"/>
        <end position="114"/>
    </location>
</feature>
<comment type="caution">
    <text evidence="4">The sequence shown here is derived from an EMBL/GenBank/DDBJ whole genome shotgun (WGS) entry which is preliminary data.</text>
</comment>
<organism evidence="4 5">
    <name type="scientific">Clostridioides difficile</name>
    <name type="common">Peptoclostridium difficile</name>
    <dbReference type="NCBI Taxonomy" id="1496"/>
    <lineage>
        <taxon>Bacteria</taxon>
        <taxon>Bacillati</taxon>
        <taxon>Bacillota</taxon>
        <taxon>Clostridia</taxon>
        <taxon>Peptostreptococcales</taxon>
        <taxon>Peptostreptococcaceae</taxon>
        <taxon>Clostridioides</taxon>
    </lineage>
</organism>
<gene>
    <name evidence="4" type="ORF">SAMEA1710456_01816</name>
</gene>
<feature type="domain" description="Protein YjdM N-terminal" evidence="3">
    <location>
        <begin position="4"/>
        <end position="32"/>
    </location>
</feature>
<dbReference type="RefSeq" id="WP_003420652.1">
    <property type="nucleotide sequence ID" value="NZ_BEHB01000010.1"/>
</dbReference>
<dbReference type="NCBIfam" id="TIGR00686">
    <property type="entry name" value="phnA"/>
    <property type="match status" value="1"/>
</dbReference>
<dbReference type="InterPro" id="IPR004624">
    <property type="entry name" value="YjdM"/>
</dbReference>
<dbReference type="GO" id="GO:0016787">
    <property type="term" value="F:hydrolase activity"/>
    <property type="evidence" value="ECO:0007669"/>
    <property type="project" value="UniProtKB-KW"/>
</dbReference>
<name>A0AAX3GZL3_CLODI</name>
<dbReference type="InterPro" id="IPR013988">
    <property type="entry name" value="YjdM_C"/>
</dbReference>
<accession>A0AAX3GZL3</accession>
<evidence type="ECO:0000256" key="1">
    <source>
        <dbReference type="ARBA" id="ARBA00009248"/>
    </source>
</evidence>
<dbReference type="Gene3D" id="2.20.25.10">
    <property type="match status" value="1"/>
</dbReference>
<evidence type="ECO:0000259" key="2">
    <source>
        <dbReference type="Pfam" id="PF03831"/>
    </source>
</evidence>
<evidence type="ECO:0000313" key="5">
    <source>
        <dbReference type="Proteomes" id="UP000346772"/>
    </source>
</evidence>
<sequence length="114" mass="12379">MENLPNCPKCNSEYTYEDGTLLVCPECSHEWALGLELEGDSNIIKDVNGNVLNDGDSVTVIRDLKVKGSSSAIKIGTKVKNIRLIHDSSDGHDIECKIDGFGAMKLKSSVIKKA</sequence>
<dbReference type="SUPFAM" id="SSF57783">
    <property type="entry name" value="Zinc beta-ribbon"/>
    <property type="match status" value="1"/>
</dbReference>
<evidence type="ECO:0000313" key="4">
    <source>
        <dbReference type="EMBL" id="VFD54331.1"/>
    </source>
</evidence>
<dbReference type="PANTHER" id="PTHR30305:SF3">
    <property type="entry name" value="PROTEIN YJDM"/>
    <property type="match status" value="1"/>
</dbReference>
<dbReference type="InterPro" id="IPR013987">
    <property type="entry name" value="YjdM_N"/>
</dbReference>
<dbReference type="AlphaFoldDB" id="A0AAX3GZL3"/>
<dbReference type="EMBL" id="CAADAT010000009">
    <property type="protein sequence ID" value="VFD54331.1"/>
    <property type="molecule type" value="Genomic_DNA"/>
</dbReference>
<dbReference type="PANTHER" id="PTHR30305">
    <property type="entry name" value="PROTEIN YJDM-RELATED"/>
    <property type="match status" value="1"/>
</dbReference>
<keyword evidence="4" id="KW-0378">Hydrolase</keyword>
<comment type="similarity">
    <text evidence="1">Belongs to the YjdM family.</text>
</comment>
<reference evidence="4 5" key="1">
    <citation type="submission" date="2019-02" db="EMBL/GenBank/DDBJ databases">
        <authorList>
            <consortium name="Pathogen Informatics"/>
        </authorList>
    </citation>
    <scope>NUCLEOTIDE SEQUENCE [LARGE SCALE GENOMIC DNA]</scope>
    <source>
        <strain evidence="4 5">078GUE027</strain>
    </source>
</reference>
<protein>
    <submittedName>
        <fullName evidence="4">Phosphonoacetate hydrolase</fullName>
    </submittedName>
</protein>